<reference evidence="6" key="2">
    <citation type="submission" date="2023-05" db="EMBL/GenBank/DDBJ databases">
        <authorList>
            <person name="Schelkunov M.I."/>
        </authorList>
    </citation>
    <scope>NUCLEOTIDE SEQUENCE</scope>
    <source>
        <strain evidence="6">Hsosn_3</strain>
        <tissue evidence="6">Leaf</tissue>
    </source>
</reference>
<evidence type="ECO:0000256" key="1">
    <source>
        <dbReference type="ARBA" id="ARBA00022741"/>
    </source>
</evidence>
<evidence type="ECO:0000259" key="5">
    <source>
        <dbReference type="PROSITE" id="PS51277"/>
    </source>
</evidence>
<dbReference type="Pfam" id="PF03181">
    <property type="entry name" value="BURP"/>
    <property type="match status" value="1"/>
</dbReference>
<dbReference type="InterPro" id="IPR001245">
    <property type="entry name" value="Ser-Thr/Tyr_kinase_cat_dom"/>
</dbReference>
<dbReference type="PROSITE" id="PS00107">
    <property type="entry name" value="PROTEIN_KINASE_ATP"/>
    <property type="match status" value="1"/>
</dbReference>
<dbReference type="Proteomes" id="UP001237642">
    <property type="component" value="Unassembled WGS sequence"/>
</dbReference>
<feature type="binding site" evidence="3">
    <location>
        <position position="202"/>
    </location>
    <ligand>
        <name>ATP</name>
        <dbReference type="ChEBI" id="CHEBI:30616"/>
    </ligand>
</feature>
<keyword evidence="1 3" id="KW-0547">Nucleotide-binding</keyword>
<dbReference type="PROSITE" id="PS51277">
    <property type="entry name" value="BURP"/>
    <property type="match status" value="1"/>
</dbReference>
<dbReference type="PANTHER" id="PTHR27005:SF283">
    <property type="entry name" value="OS02G0633066 PROTEIN"/>
    <property type="match status" value="1"/>
</dbReference>
<keyword evidence="7" id="KW-1185">Reference proteome</keyword>
<organism evidence="6 7">
    <name type="scientific">Heracleum sosnowskyi</name>
    <dbReference type="NCBI Taxonomy" id="360622"/>
    <lineage>
        <taxon>Eukaryota</taxon>
        <taxon>Viridiplantae</taxon>
        <taxon>Streptophyta</taxon>
        <taxon>Embryophyta</taxon>
        <taxon>Tracheophyta</taxon>
        <taxon>Spermatophyta</taxon>
        <taxon>Magnoliopsida</taxon>
        <taxon>eudicotyledons</taxon>
        <taxon>Gunneridae</taxon>
        <taxon>Pentapetalae</taxon>
        <taxon>asterids</taxon>
        <taxon>campanulids</taxon>
        <taxon>Apiales</taxon>
        <taxon>Apiaceae</taxon>
        <taxon>Apioideae</taxon>
        <taxon>apioid superclade</taxon>
        <taxon>Tordylieae</taxon>
        <taxon>Tordyliinae</taxon>
        <taxon>Heracleum</taxon>
    </lineage>
</organism>
<accession>A0AAD8HD18</accession>
<dbReference type="InterPro" id="IPR011009">
    <property type="entry name" value="Kinase-like_dom_sf"/>
</dbReference>
<dbReference type="Gene3D" id="1.10.510.10">
    <property type="entry name" value="Transferase(Phosphotransferase) domain 1"/>
    <property type="match status" value="1"/>
</dbReference>
<protein>
    <recommendedName>
        <fullName evidence="8">Protein kinase domain-containing protein</fullName>
    </recommendedName>
</protein>
<dbReference type="GO" id="GO:0004674">
    <property type="term" value="F:protein serine/threonine kinase activity"/>
    <property type="evidence" value="ECO:0007669"/>
    <property type="project" value="TreeGrafter"/>
</dbReference>
<dbReference type="GO" id="GO:0007166">
    <property type="term" value="P:cell surface receptor signaling pathway"/>
    <property type="evidence" value="ECO:0007669"/>
    <property type="project" value="InterPro"/>
</dbReference>
<dbReference type="SUPFAM" id="SSF56112">
    <property type="entry name" value="Protein kinase-like (PK-like)"/>
    <property type="match status" value="1"/>
</dbReference>
<dbReference type="AlphaFoldDB" id="A0AAD8HD18"/>
<dbReference type="InterPro" id="IPR000719">
    <property type="entry name" value="Prot_kinase_dom"/>
</dbReference>
<evidence type="ECO:0008006" key="8">
    <source>
        <dbReference type="Google" id="ProtNLM"/>
    </source>
</evidence>
<dbReference type="InterPro" id="IPR017441">
    <property type="entry name" value="Protein_kinase_ATP_BS"/>
</dbReference>
<dbReference type="EMBL" id="JAUIZM010000009">
    <property type="protein sequence ID" value="KAK1364914.1"/>
    <property type="molecule type" value="Genomic_DNA"/>
</dbReference>
<dbReference type="FunFam" id="3.30.200.20:FF:001332">
    <property type="entry name" value="Wall-associated receptor kinase-like 10"/>
    <property type="match status" value="1"/>
</dbReference>
<comment type="caution">
    <text evidence="6">The sequence shown here is derived from an EMBL/GenBank/DDBJ whole genome shotgun (WGS) entry which is preliminary data.</text>
</comment>
<dbReference type="PROSITE" id="PS50011">
    <property type="entry name" value="PROTEIN_KINASE_DOM"/>
    <property type="match status" value="1"/>
</dbReference>
<evidence type="ECO:0000313" key="7">
    <source>
        <dbReference type="Proteomes" id="UP001237642"/>
    </source>
</evidence>
<dbReference type="Pfam" id="PF07714">
    <property type="entry name" value="PK_Tyr_Ser-Thr"/>
    <property type="match status" value="1"/>
</dbReference>
<dbReference type="InterPro" id="IPR045274">
    <property type="entry name" value="WAK-like"/>
</dbReference>
<evidence type="ECO:0000313" key="6">
    <source>
        <dbReference type="EMBL" id="KAK1364914.1"/>
    </source>
</evidence>
<dbReference type="PANTHER" id="PTHR27005">
    <property type="entry name" value="WALL-ASSOCIATED RECEPTOR KINASE-LIKE 21"/>
    <property type="match status" value="1"/>
</dbReference>
<name>A0AAD8HD18_9APIA</name>
<dbReference type="GO" id="GO:0005886">
    <property type="term" value="C:plasma membrane"/>
    <property type="evidence" value="ECO:0007669"/>
    <property type="project" value="TreeGrafter"/>
</dbReference>
<dbReference type="InterPro" id="IPR004873">
    <property type="entry name" value="BURP_dom"/>
</dbReference>
<feature type="domain" description="Protein kinase" evidence="4">
    <location>
        <begin position="173"/>
        <end position="280"/>
    </location>
</feature>
<dbReference type="GO" id="GO:0005524">
    <property type="term" value="F:ATP binding"/>
    <property type="evidence" value="ECO:0007669"/>
    <property type="project" value="UniProtKB-UniRule"/>
</dbReference>
<sequence length="280" mass="31657">MQLYTILDTPRTWPGVLRLVSYRMLCTVVVHNSIARVVPIVGDHGTRMNAVSVCHMDTRCWPAYHIAFQVLGIKPGFVPVCRKKMIAKLYAVIDAKMYGHKGRAPQIDFSFINLTLFHRYEDVYPVGKKLPLRQTGTKPSRGLEKLCGLRAKISYPCDIQIQHPFLYHDPQQLTRLGILGQGGYGIVYKGILLDNHVVAIKKSKLMDESQVEQFINEVVILTQVNHRNMVKFLGCCLECEVPLLVYEFVSNGTLLDHVHNNDGGASWLSLDNRLRIAAES</sequence>
<evidence type="ECO:0000256" key="3">
    <source>
        <dbReference type="PROSITE-ProRule" id="PRU10141"/>
    </source>
</evidence>
<feature type="domain" description="BURP" evidence="5">
    <location>
        <begin position="1"/>
        <end position="94"/>
    </location>
</feature>
<keyword evidence="2 3" id="KW-0067">ATP-binding</keyword>
<proteinExistence type="predicted"/>
<reference evidence="6" key="1">
    <citation type="submission" date="2023-02" db="EMBL/GenBank/DDBJ databases">
        <title>Genome of toxic invasive species Heracleum sosnowskyi carries increased number of genes despite the absence of recent whole-genome duplications.</title>
        <authorList>
            <person name="Schelkunov M."/>
            <person name="Shtratnikova V."/>
            <person name="Makarenko M."/>
            <person name="Klepikova A."/>
            <person name="Omelchenko D."/>
            <person name="Novikova G."/>
            <person name="Obukhova E."/>
            <person name="Bogdanov V."/>
            <person name="Penin A."/>
            <person name="Logacheva M."/>
        </authorList>
    </citation>
    <scope>NUCLEOTIDE SEQUENCE</scope>
    <source>
        <strain evidence="6">Hsosn_3</strain>
        <tissue evidence="6">Leaf</tissue>
    </source>
</reference>
<gene>
    <name evidence="6" type="ORF">POM88_040475</name>
</gene>
<evidence type="ECO:0000256" key="2">
    <source>
        <dbReference type="ARBA" id="ARBA00022840"/>
    </source>
</evidence>
<evidence type="ECO:0000259" key="4">
    <source>
        <dbReference type="PROSITE" id="PS50011"/>
    </source>
</evidence>